<feature type="transmembrane region" description="Helical" evidence="1">
    <location>
        <begin position="131"/>
        <end position="152"/>
    </location>
</feature>
<dbReference type="EMBL" id="BARW01023047">
    <property type="protein sequence ID" value="GAI91144.1"/>
    <property type="molecule type" value="Genomic_DNA"/>
</dbReference>
<dbReference type="GO" id="GO:0015225">
    <property type="term" value="F:biotin transmembrane transporter activity"/>
    <property type="evidence" value="ECO:0007669"/>
    <property type="project" value="InterPro"/>
</dbReference>
<dbReference type="Pfam" id="PF02632">
    <property type="entry name" value="BioY"/>
    <property type="match status" value="1"/>
</dbReference>
<keyword evidence="1" id="KW-0472">Membrane</keyword>
<feature type="non-terminal residue" evidence="2">
    <location>
        <position position="1"/>
    </location>
</feature>
<gene>
    <name evidence="2" type="ORF">S12H4_38305</name>
</gene>
<dbReference type="Gene3D" id="1.10.1760.20">
    <property type="match status" value="1"/>
</dbReference>
<accession>X1UFN2</accession>
<keyword evidence="1" id="KW-1133">Transmembrane helix</keyword>
<evidence type="ECO:0008006" key="3">
    <source>
        <dbReference type="Google" id="ProtNLM"/>
    </source>
</evidence>
<keyword evidence="1" id="KW-0812">Transmembrane</keyword>
<feature type="transmembrane region" description="Helical" evidence="1">
    <location>
        <begin position="26"/>
        <end position="46"/>
    </location>
</feature>
<protein>
    <recommendedName>
        <fullName evidence="3">Biotin transporter BioY</fullName>
    </recommendedName>
</protein>
<name>X1UFN2_9ZZZZ</name>
<proteinExistence type="predicted"/>
<dbReference type="GO" id="GO:0005886">
    <property type="term" value="C:plasma membrane"/>
    <property type="evidence" value="ECO:0007669"/>
    <property type="project" value="InterPro"/>
</dbReference>
<comment type="caution">
    <text evidence="2">The sequence shown here is derived from an EMBL/GenBank/DDBJ whole genome shotgun (WGS) entry which is preliminary data.</text>
</comment>
<dbReference type="PANTHER" id="PTHR34295">
    <property type="entry name" value="BIOTIN TRANSPORTER BIOY"/>
    <property type="match status" value="1"/>
</dbReference>
<evidence type="ECO:0000313" key="2">
    <source>
        <dbReference type="EMBL" id="GAI91144.1"/>
    </source>
</evidence>
<dbReference type="AlphaFoldDB" id="X1UFN2"/>
<sequence>EIAARIDRTKYDVFRWRYELSIPKKLTLALGLACLTGLVAQIRIMLPWSPVPVTGQTLAVLLAGVLLGRWWGGISLAIYAGFGIAGVPWFAGWGSGLGYLAGPTGGYIIGFILAALFLGHFTDTYIRSRSFLSMLALMLFANFILIYIPGLFQLGLWLNLVKGEPVTFTTLLSMGALPFIAGDITKAVIAAAIARGVTPKSAYNGEVDRGKWANWRIP</sequence>
<evidence type="ECO:0000256" key="1">
    <source>
        <dbReference type="SAM" id="Phobius"/>
    </source>
</evidence>
<dbReference type="PANTHER" id="PTHR34295:SF1">
    <property type="entry name" value="BIOTIN TRANSPORTER BIOY"/>
    <property type="match status" value="1"/>
</dbReference>
<feature type="transmembrane region" description="Helical" evidence="1">
    <location>
        <begin position="97"/>
        <end position="119"/>
    </location>
</feature>
<reference evidence="2" key="1">
    <citation type="journal article" date="2014" name="Front. Microbiol.">
        <title>High frequency of phylogenetically diverse reductive dehalogenase-homologous genes in deep subseafloor sedimentary metagenomes.</title>
        <authorList>
            <person name="Kawai M."/>
            <person name="Futagami T."/>
            <person name="Toyoda A."/>
            <person name="Takaki Y."/>
            <person name="Nishi S."/>
            <person name="Hori S."/>
            <person name="Arai W."/>
            <person name="Tsubouchi T."/>
            <person name="Morono Y."/>
            <person name="Uchiyama I."/>
            <person name="Ito T."/>
            <person name="Fujiyama A."/>
            <person name="Inagaki F."/>
            <person name="Takami H."/>
        </authorList>
    </citation>
    <scope>NUCLEOTIDE SEQUENCE</scope>
    <source>
        <strain evidence="2">Expedition CK06-06</strain>
    </source>
</reference>
<feature type="transmembrane region" description="Helical" evidence="1">
    <location>
        <begin position="172"/>
        <end position="194"/>
    </location>
</feature>
<dbReference type="InterPro" id="IPR003784">
    <property type="entry name" value="BioY"/>
</dbReference>
<dbReference type="PIRSF" id="PIRSF016661">
    <property type="entry name" value="BioY"/>
    <property type="match status" value="1"/>
</dbReference>
<organism evidence="2">
    <name type="scientific">marine sediment metagenome</name>
    <dbReference type="NCBI Taxonomy" id="412755"/>
    <lineage>
        <taxon>unclassified sequences</taxon>
        <taxon>metagenomes</taxon>
        <taxon>ecological metagenomes</taxon>
    </lineage>
</organism>
<feature type="transmembrane region" description="Helical" evidence="1">
    <location>
        <begin position="58"/>
        <end position="91"/>
    </location>
</feature>